<dbReference type="Proteomes" id="UP000257200">
    <property type="component" value="Unplaced"/>
</dbReference>
<feature type="compositionally biased region" description="Basic and acidic residues" evidence="3">
    <location>
        <begin position="109"/>
        <end position="141"/>
    </location>
</feature>
<organism evidence="4 5">
    <name type="scientific">Acanthochromis polyacanthus</name>
    <name type="common">spiny chromis</name>
    <dbReference type="NCBI Taxonomy" id="80966"/>
    <lineage>
        <taxon>Eukaryota</taxon>
        <taxon>Metazoa</taxon>
        <taxon>Chordata</taxon>
        <taxon>Craniata</taxon>
        <taxon>Vertebrata</taxon>
        <taxon>Euteleostomi</taxon>
        <taxon>Actinopterygii</taxon>
        <taxon>Neopterygii</taxon>
        <taxon>Teleostei</taxon>
        <taxon>Neoteleostei</taxon>
        <taxon>Acanthomorphata</taxon>
        <taxon>Ovalentaria</taxon>
        <taxon>Pomacentridae</taxon>
        <taxon>Acanthochromis</taxon>
    </lineage>
</organism>
<dbReference type="PANTHER" id="PTHR15073">
    <property type="entry name" value="MICROTUBULE-ASSOCIATED PROTEIN"/>
    <property type="match status" value="1"/>
</dbReference>
<proteinExistence type="inferred from homology"/>
<dbReference type="GO" id="GO:0000226">
    <property type="term" value="P:microtubule cytoskeleton organization"/>
    <property type="evidence" value="ECO:0007669"/>
    <property type="project" value="TreeGrafter"/>
</dbReference>
<feature type="region of interest" description="Disordered" evidence="3">
    <location>
        <begin position="109"/>
        <end position="187"/>
    </location>
</feature>
<evidence type="ECO:0000313" key="4">
    <source>
        <dbReference type="Ensembl" id="ENSAPOP00000008346.1"/>
    </source>
</evidence>
<keyword evidence="2" id="KW-0175">Coiled coil</keyword>
<dbReference type="Ensembl" id="ENSAPOT00000003422.1">
    <property type="protein sequence ID" value="ENSAPOP00000008346.1"/>
    <property type="gene ID" value="ENSAPOG00000010479.1"/>
</dbReference>
<evidence type="ECO:0000313" key="5">
    <source>
        <dbReference type="Proteomes" id="UP000257200"/>
    </source>
</evidence>
<accession>A0A3Q1ETI3</accession>
<feature type="compositionally biased region" description="Polar residues" evidence="3">
    <location>
        <begin position="142"/>
        <end position="151"/>
    </location>
</feature>
<dbReference type="InterPro" id="IPR051483">
    <property type="entry name" value="MAP7_domain-containing"/>
</dbReference>
<sequence length="257" mass="30328">MKQGSELFSDSSGSCRFVKVLCLPEATLSLSPNGCHVFFNASPFTHYFYLGFHILMLKAARERREEHQRLLASRELNRLEREQRARRYYEQQLQERKKKLLEQRIKEERRRAAVEEKRKQRLKEEKERHETAVRRTLEKSQKAQQNLGQNSRGRKLTKNGTNNESSSSLLATSDEKSASAEENSTNQAQLQSLIVSNLPKDIWSDKKKEKWLQVLRLLNKHIHNKPFLRLNMVAMPSCWNFTSFFLRNANRYLDMVM</sequence>
<dbReference type="AlphaFoldDB" id="A0A3Q1ETI3"/>
<keyword evidence="5" id="KW-1185">Reference proteome</keyword>
<dbReference type="GeneTree" id="ENSGT00950000182941"/>
<protein>
    <submittedName>
        <fullName evidence="4">Microtubule-associated protein 7a</fullName>
    </submittedName>
</protein>
<dbReference type="PANTHER" id="PTHR15073:SF1">
    <property type="entry name" value="RETICULOCYTE-BINDING PROTEIN HOMOLOG 2A"/>
    <property type="match status" value="1"/>
</dbReference>
<evidence type="ECO:0000256" key="2">
    <source>
        <dbReference type="ARBA" id="ARBA00023054"/>
    </source>
</evidence>
<feature type="compositionally biased region" description="Polar residues" evidence="3">
    <location>
        <begin position="158"/>
        <end position="171"/>
    </location>
</feature>
<name>A0A3Q1ETI3_9TELE</name>
<evidence type="ECO:0000256" key="3">
    <source>
        <dbReference type="SAM" id="MobiDB-lite"/>
    </source>
</evidence>
<dbReference type="GO" id="GO:0015630">
    <property type="term" value="C:microtubule cytoskeleton"/>
    <property type="evidence" value="ECO:0007669"/>
    <property type="project" value="TreeGrafter"/>
</dbReference>
<reference evidence="4" key="2">
    <citation type="submission" date="2025-09" db="UniProtKB">
        <authorList>
            <consortium name="Ensembl"/>
        </authorList>
    </citation>
    <scope>IDENTIFICATION</scope>
</reference>
<comment type="similarity">
    <text evidence="1">Belongs to the MAP7 family.</text>
</comment>
<reference evidence="4" key="1">
    <citation type="submission" date="2025-08" db="UniProtKB">
        <authorList>
            <consortium name="Ensembl"/>
        </authorList>
    </citation>
    <scope>IDENTIFICATION</scope>
</reference>
<evidence type="ECO:0000256" key="1">
    <source>
        <dbReference type="ARBA" id="ARBA00007525"/>
    </source>
</evidence>